<comment type="caution">
    <text evidence="3">The sequence shown here is derived from an EMBL/GenBank/DDBJ whole genome shotgun (WGS) entry which is preliminary data.</text>
</comment>
<dbReference type="InterPro" id="IPR042001">
    <property type="entry name" value="Sortase_F"/>
</dbReference>
<sequence>MVYTTFDDEVQANNIPPMKHHVYSGEKGIPLNEIDFSEKVETKEQDSVIESITPTRIAIPRIQLDAPVVPTGLNEEAQMEVPDNGEEVAWFEPGAKPGEVGNTVLAGHVDDYTGPAVFFYLKDLVAGDKIEITGEDGKVFVYVVKKTQSYLTDEAPVNEVFGESNGQHLNVVSCTGLYNKELATHEERLVIYTELAEIIE</sequence>
<dbReference type="SUPFAM" id="SSF63817">
    <property type="entry name" value="Sortase"/>
    <property type="match status" value="1"/>
</dbReference>
<keyword evidence="1" id="KW-0378">Hydrolase</keyword>
<dbReference type="Pfam" id="PF04203">
    <property type="entry name" value="Sortase"/>
    <property type="match status" value="1"/>
</dbReference>
<dbReference type="Gene3D" id="2.40.260.10">
    <property type="entry name" value="Sortase"/>
    <property type="match status" value="1"/>
</dbReference>
<dbReference type="InterPro" id="IPR005754">
    <property type="entry name" value="Sortase"/>
</dbReference>
<evidence type="ECO:0000256" key="1">
    <source>
        <dbReference type="ARBA" id="ARBA00022801"/>
    </source>
</evidence>
<evidence type="ECO:0000256" key="2">
    <source>
        <dbReference type="PIRSR" id="PIRSR605754-1"/>
    </source>
</evidence>
<protein>
    <submittedName>
        <fullName evidence="3">LPXTG-site transpeptidase (Sortase) family protein</fullName>
    </submittedName>
</protein>
<proteinExistence type="predicted"/>
<evidence type="ECO:0000313" key="3">
    <source>
        <dbReference type="EMBL" id="RCW77281.1"/>
    </source>
</evidence>
<dbReference type="RefSeq" id="WP_170132865.1">
    <property type="nucleotide sequence ID" value="NZ_QPJJ01000001.1"/>
</dbReference>
<dbReference type="GO" id="GO:0016787">
    <property type="term" value="F:hydrolase activity"/>
    <property type="evidence" value="ECO:0007669"/>
    <property type="project" value="UniProtKB-KW"/>
</dbReference>
<feature type="active site" description="Acyl-thioester intermediate" evidence="2">
    <location>
        <position position="174"/>
    </location>
</feature>
<dbReference type="InterPro" id="IPR023365">
    <property type="entry name" value="Sortase_dom-sf"/>
</dbReference>
<organism evidence="3 4">
    <name type="scientific">Saliterribacillus persicus</name>
    <dbReference type="NCBI Taxonomy" id="930114"/>
    <lineage>
        <taxon>Bacteria</taxon>
        <taxon>Bacillati</taxon>
        <taxon>Bacillota</taxon>
        <taxon>Bacilli</taxon>
        <taxon>Bacillales</taxon>
        <taxon>Bacillaceae</taxon>
        <taxon>Saliterribacillus</taxon>
    </lineage>
</organism>
<dbReference type="EMBL" id="QPJJ01000001">
    <property type="protein sequence ID" value="RCW77281.1"/>
    <property type="molecule type" value="Genomic_DNA"/>
</dbReference>
<reference evidence="3 4" key="1">
    <citation type="submission" date="2018-07" db="EMBL/GenBank/DDBJ databases">
        <title>Genomic Encyclopedia of Type Strains, Phase IV (KMG-IV): sequencing the most valuable type-strain genomes for metagenomic binning, comparative biology and taxonomic classification.</title>
        <authorList>
            <person name="Goeker M."/>
        </authorList>
    </citation>
    <scope>NUCLEOTIDE SEQUENCE [LARGE SCALE GENOMIC DNA]</scope>
    <source>
        <strain evidence="3 4">DSM 27696</strain>
    </source>
</reference>
<name>A0A368YAJ3_9BACI</name>
<dbReference type="Proteomes" id="UP000252585">
    <property type="component" value="Unassembled WGS sequence"/>
</dbReference>
<feature type="active site" description="Proton donor/acceptor" evidence="2">
    <location>
        <position position="108"/>
    </location>
</feature>
<gene>
    <name evidence="3" type="ORF">DFR57_101150</name>
</gene>
<dbReference type="AlphaFoldDB" id="A0A368YAJ3"/>
<accession>A0A368YAJ3</accession>
<evidence type="ECO:0000313" key="4">
    <source>
        <dbReference type="Proteomes" id="UP000252585"/>
    </source>
</evidence>
<dbReference type="CDD" id="cd05829">
    <property type="entry name" value="Sortase_F"/>
    <property type="match status" value="1"/>
</dbReference>
<keyword evidence="4" id="KW-1185">Reference proteome</keyword>